<dbReference type="OrthoDB" id="361630at2759"/>
<dbReference type="Proteomes" id="UP000784294">
    <property type="component" value="Unassembled WGS sequence"/>
</dbReference>
<dbReference type="AlphaFoldDB" id="A0A448XJW0"/>
<gene>
    <name evidence="1" type="ORF">PXEA_LOCUS31857</name>
</gene>
<name>A0A448XJW0_9PLAT</name>
<organism evidence="1 2">
    <name type="scientific">Protopolystoma xenopodis</name>
    <dbReference type="NCBI Taxonomy" id="117903"/>
    <lineage>
        <taxon>Eukaryota</taxon>
        <taxon>Metazoa</taxon>
        <taxon>Spiralia</taxon>
        <taxon>Lophotrochozoa</taxon>
        <taxon>Platyhelminthes</taxon>
        <taxon>Monogenea</taxon>
        <taxon>Polyopisthocotylea</taxon>
        <taxon>Polystomatidea</taxon>
        <taxon>Polystomatidae</taxon>
        <taxon>Protopolystoma</taxon>
    </lineage>
</organism>
<comment type="caution">
    <text evidence="1">The sequence shown here is derived from an EMBL/GenBank/DDBJ whole genome shotgun (WGS) entry which is preliminary data.</text>
</comment>
<evidence type="ECO:0000313" key="2">
    <source>
        <dbReference type="Proteomes" id="UP000784294"/>
    </source>
</evidence>
<accession>A0A448XJW0</accession>
<protein>
    <submittedName>
        <fullName evidence="1">Uncharacterized protein</fullName>
    </submittedName>
</protein>
<dbReference type="EMBL" id="CAAALY010257865">
    <property type="protein sequence ID" value="VEL38417.1"/>
    <property type="molecule type" value="Genomic_DNA"/>
</dbReference>
<keyword evidence="2" id="KW-1185">Reference proteome</keyword>
<sequence length="150" mass="16883">MFTSFSRFIFPIYVDLTMDPSSQQVFYRVLRRPDSTTLGTKGSGEDISTLENRVVVVDQATCRQMRHNKSIVDSIRRGMDCGISLNAPTSTSKSYIPIEDLSDRLWGDWQTGDLVQCFTLSADVQSIDWPDIAPKLLSTTDEHQDDLLTG</sequence>
<reference evidence="1" key="1">
    <citation type="submission" date="2018-11" db="EMBL/GenBank/DDBJ databases">
        <authorList>
            <consortium name="Pathogen Informatics"/>
        </authorList>
    </citation>
    <scope>NUCLEOTIDE SEQUENCE</scope>
</reference>
<evidence type="ECO:0000313" key="1">
    <source>
        <dbReference type="EMBL" id="VEL38417.1"/>
    </source>
</evidence>
<proteinExistence type="predicted"/>
<dbReference type="Gene3D" id="2.40.30.10">
    <property type="entry name" value="Translation factors"/>
    <property type="match status" value="1"/>
</dbReference>